<dbReference type="EMBL" id="CP141059">
    <property type="protein sequence ID" value="WQQ25570.1"/>
    <property type="molecule type" value="Genomic_DNA"/>
</dbReference>
<dbReference type="RefSeq" id="WP_322936890.1">
    <property type="nucleotide sequence ID" value="NZ_CP141059.1"/>
</dbReference>
<evidence type="ECO:0000256" key="1">
    <source>
        <dbReference type="ARBA" id="ARBA00022729"/>
    </source>
</evidence>
<keyword evidence="1" id="KW-0732">Signal</keyword>
<accession>A0ABZ0ZMP1</accession>
<dbReference type="Gene3D" id="3.40.50.1000">
    <property type="entry name" value="HAD superfamily/HAD-like"/>
    <property type="match status" value="1"/>
</dbReference>
<reference evidence="3" key="1">
    <citation type="submission" date="2023-12" db="EMBL/GenBank/DDBJ databases">
        <title>Novel species in genus Nocardioides.</title>
        <authorList>
            <person name="Zhou H."/>
        </authorList>
    </citation>
    <scope>NUCLEOTIDE SEQUENCE [LARGE SCALE GENOMIC DNA]</scope>
    <source>
        <strain evidence="3">HM61</strain>
    </source>
</reference>
<evidence type="ECO:0000313" key="2">
    <source>
        <dbReference type="EMBL" id="WQQ25570.1"/>
    </source>
</evidence>
<proteinExistence type="predicted"/>
<keyword evidence="3" id="KW-1185">Reference proteome</keyword>
<name>A0ABZ0ZMP1_9ACTN</name>
<gene>
    <name evidence="2" type="ORF">SHK19_16585</name>
</gene>
<dbReference type="Pfam" id="PF03767">
    <property type="entry name" value="Acid_phosphat_B"/>
    <property type="match status" value="1"/>
</dbReference>
<evidence type="ECO:0000313" key="3">
    <source>
        <dbReference type="Proteomes" id="UP001327225"/>
    </source>
</evidence>
<organism evidence="2 3">
    <name type="scientific">Nocardioides bizhenqiangii</name>
    <dbReference type="NCBI Taxonomy" id="3095076"/>
    <lineage>
        <taxon>Bacteria</taxon>
        <taxon>Bacillati</taxon>
        <taxon>Actinomycetota</taxon>
        <taxon>Actinomycetes</taxon>
        <taxon>Propionibacteriales</taxon>
        <taxon>Nocardioidaceae</taxon>
        <taxon>Nocardioides</taxon>
    </lineage>
</organism>
<dbReference type="InterPro" id="IPR023214">
    <property type="entry name" value="HAD_sf"/>
</dbReference>
<protein>
    <submittedName>
        <fullName evidence="2">HAD family acid phosphatase</fullName>
    </submittedName>
</protein>
<dbReference type="Proteomes" id="UP001327225">
    <property type="component" value="Chromosome"/>
</dbReference>
<dbReference type="InterPro" id="IPR036412">
    <property type="entry name" value="HAD-like_sf"/>
</dbReference>
<sequence>MLLLALQPAVPAAARPLPTKKQWLADVRAAMRGSHRWLDRRVERGGGRLAIVLDIDNTAIASHYAFPEPVRPVLRFATHARRDGVKVSFATARRRSELTDITRVLGRAGYRFAAVCGRYRSESIAHGKTRCRRELERAGHTVIAMVGNRSTDFAGGHYERAFRLPSYRNRLN</sequence>
<dbReference type="SUPFAM" id="SSF56784">
    <property type="entry name" value="HAD-like"/>
    <property type="match status" value="1"/>
</dbReference>
<dbReference type="InterPro" id="IPR005519">
    <property type="entry name" value="Acid_phosphat_B-like"/>
</dbReference>